<proteinExistence type="predicted"/>
<accession>A0ACD4NUH7</accession>
<dbReference type="EMBL" id="CP113520">
    <property type="protein sequence ID" value="WAJ30631.1"/>
    <property type="molecule type" value="Genomic_DNA"/>
</dbReference>
<gene>
    <name evidence="1" type="ORF">OXU80_10670</name>
</gene>
<keyword evidence="2" id="KW-1185">Reference proteome</keyword>
<organism evidence="1 2">
    <name type="scientific">Antarcticirhabdus aurantiaca</name>
    <dbReference type="NCBI Taxonomy" id="2606717"/>
    <lineage>
        <taxon>Bacteria</taxon>
        <taxon>Pseudomonadati</taxon>
        <taxon>Pseudomonadota</taxon>
        <taxon>Alphaproteobacteria</taxon>
        <taxon>Hyphomicrobiales</taxon>
        <taxon>Aurantimonadaceae</taxon>
        <taxon>Antarcticirhabdus</taxon>
    </lineage>
</organism>
<reference evidence="1" key="1">
    <citation type="submission" date="2022-11" db="EMBL/GenBank/DDBJ databases">
        <title>beta-Carotene-producing bacterium, Jeongeuplla avenae sp. nov., alleviates the salt stress of Arabidopsis seedlings.</title>
        <authorList>
            <person name="Jiang L."/>
            <person name="Lee J."/>
        </authorList>
    </citation>
    <scope>NUCLEOTIDE SEQUENCE</scope>
    <source>
        <strain evidence="1">DY_R2A_6</strain>
    </source>
</reference>
<sequence length="510" mass="53407">MTDVILQSVGMLGTTMIVPMAILGMVWGIFGGALPGISPSITMALLLPLTYTMEPISALVLLASTYVGAEYGGSVPAILIRTPGTNAAAATIIDGYEMKRRGRGSEALGISLWSSSVGNVVGILCLILFTAPLSQLALSFRPTTYFALGVLGLSVIATVSEGLLIKGVISALIGLAIATIGTDPVSGVARFTLGNPDLLSGVPIILVMVGLFAVSEVLDQIGTKGAWERAQPSGSRLRLPDWAGQKRITKASLIGSAIGVFCGIMPGAGGTVASFMAYNEARRFSRHPETFGKGSEEGIAAPEAANNADAGVGLIPLLSFGIPASNSTAILLGGFLIHGLIPGPVLFDRDPTLLYGLFTGLIVATIALIPAAFMTLSVCIWLVNRPKPYLMAFVLALVFTGAYSVNFSIFDLGLVLAAGVLGFAMRYFGLPMLPTILGLVLGYMIEANYRRSLVISGGDHWIFLEDRIAAVFLALALIFFVGSLVAEFRQRRRAQAQPAGSATEPREPAQ</sequence>
<name>A0ACD4NUH7_9HYPH</name>
<dbReference type="Proteomes" id="UP001163223">
    <property type="component" value="Chromosome"/>
</dbReference>
<evidence type="ECO:0000313" key="1">
    <source>
        <dbReference type="EMBL" id="WAJ30631.1"/>
    </source>
</evidence>
<protein>
    <submittedName>
        <fullName evidence="1">Tripartite tricarboxylate transporter permease</fullName>
    </submittedName>
</protein>
<evidence type="ECO:0000313" key="2">
    <source>
        <dbReference type="Proteomes" id="UP001163223"/>
    </source>
</evidence>